<dbReference type="EMBL" id="CM044701">
    <property type="protein sequence ID" value="KAI5683310.1"/>
    <property type="molecule type" value="Genomic_DNA"/>
</dbReference>
<sequence>MLCDFYRIFDEVVSEWRSNANMEDFHCTEGYVEMMVIESKLFKHANEVYTIGAYRLFEEQFMKFLEYCRGLVVCNEVVVLAMLGKVNKKDIASYSAWRREMLMKFSDLISASKLNINARECIEEGFRMMKDRIASEVGPYYVDNSDNEVCSSDIKDPVGRVQKENMIVYNCLLCIMTYEEHCGALVLVVVVIALAVTMDFGSTIVSSSNSLSVSIITLQEEAFGIQACQYHCGPLVTEHHHGPLLVVLLLVAFLLLVSVPAVLFLVVVLLCLLLKLTKLSDGCYKTEFPNH</sequence>
<organism evidence="1 2">
    <name type="scientific">Catharanthus roseus</name>
    <name type="common">Madagascar periwinkle</name>
    <name type="synonym">Vinca rosea</name>
    <dbReference type="NCBI Taxonomy" id="4058"/>
    <lineage>
        <taxon>Eukaryota</taxon>
        <taxon>Viridiplantae</taxon>
        <taxon>Streptophyta</taxon>
        <taxon>Embryophyta</taxon>
        <taxon>Tracheophyta</taxon>
        <taxon>Spermatophyta</taxon>
        <taxon>Magnoliopsida</taxon>
        <taxon>eudicotyledons</taxon>
        <taxon>Gunneridae</taxon>
        <taxon>Pentapetalae</taxon>
        <taxon>asterids</taxon>
        <taxon>lamiids</taxon>
        <taxon>Gentianales</taxon>
        <taxon>Apocynaceae</taxon>
        <taxon>Rauvolfioideae</taxon>
        <taxon>Vinceae</taxon>
        <taxon>Catharanthinae</taxon>
        <taxon>Catharanthus</taxon>
    </lineage>
</organism>
<comment type="caution">
    <text evidence="1">The sequence shown here is derived from an EMBL/GenBank/DDBJ whole genome shotgun (WGS) entry which is preliminary data.</text>
</comment>
<gene>
    <name evidence="1" type="ORF">M9H77_04538</name>
</gene>
<dbReference type="Proteomes" id="UP001060085">
    <property type="component" value="Linkage Group LG01"/>
</dbReference>
<accession>A0ACC0CEJ4</accession>
<keyword evidence="2" id="KW-1185">Reference proteome</keyword>
<evidence type="ECO:0000313" key="2">
    <source>
        <dbReference type="Proteomes" id="UP001060085"/>
    </source>
</evidence>
<protein>
    <submittedName>
        <fullName evidence="1">Uncharacterized protein</fullName>
    </submittedName>
</protein>
<proteinExistence type="predicted"/>
<evidence type="ECO:0000313" key="1">
    <source>
        <dbReference type="EMBL" id="KAI5683310.1"/>
    </source>
</evidence>
<reference evidence="2" key="1">
    <citation type="journal article" date="2023" name="Nat. Plants">
        <title>Single-cell RNA sequencing provides a high-resolution roadmap for understanding the multicellular compartmentation of specialized metabolism.</title>
        <authorList>
            <person name="Sun S."/>
            <person name="Shen X."/>
            <person name="Li Y."/>
            <person name="Li Y."/>
            <person name="Wang S."/>
            <person name="Li R."/>
            <person name="Zhang H."/>
            <person name="Shen G."/>
            <person name="Guo B."/>
            <person name="Wei J."/>
            <person name="Xu J."/>
            <person name="St-Pierre B."/>
            <person name="Chen S."/>
            <person name="Sun C."/>
        </authorList>
    </citation>
    <scope>NUCLEOTIDE SEQUENCE [LARGE SCALE GENOMIC DNA]</scope>
</reference>
<name>A0ACC0CEJ4_CATRO</name>